<protein>
    <submittedName>
        <fullName evidence="1">Uncharacterized protein</fullName>
    </submittedName>
</protein>
<organism evidence="1 2">
    <name type="scientific">Bemisia tabaci</name>
    <name type="common">Sweetpotato whitefly</name>
    <name type="synonym">Aleurodes tabaci</name>
    <dbReference type="NCBI Taxonomy" id="7038"/>
    <lineage>
        <taxon>Eukaryota</taxon>
        <taxon>Metazoa</taxon>
        <taxon>Ecdysozoa</taxon>
        <taxon>Arthropoda</taxon>
        <taxon>Hexapoda</taxon>
        <taxon>Insecta</taxon>
        <taxon>Pterygota</taxon>
        <taxon>Neoptera</taxon>
        <taxon>Paraneoptera</taxon>
        <taxon>Hemiptera</taxon>
        <taxon>Sternorrhyncha</taxon>
        <taxon>Aleyrodoidea</taxon>
        <taxon>Aleyrodidae</taxon>
        <taxon>Aleyrodinae</taxon>
        <taxon>Bemisia</taxon>
    </lineage>
</organism>
<dbReference type="Proteomes" id="UP001152759">
    <property type="component" value="Chromosome 8"/>
</dbReference>
<evidence type="ECO:0000313" key="2">
    <source>
        <dbReference type="Proteomes" id="UP001152759"/>
    </source>
</evidence>
<accession>A0A9P0ANR2</accession>
<gene>
    <name evidence="1" type="ORF">BEMITA_LOCUS12770</name>
</gene>
<sequence>MSTEAKEILSDIYGVHKSYKLSQSEVKSMPMTVVCENLIISVVEYVYREHRQHKDVTVAAFLTERPYSEFPWTDLIGVIHESGFLTQLVRIAATRSGSLAPSVYSSVAGASIFIAQCAYRVYEQQDSKFKIYPAVFLSHFKIKDVEKYVRPRAIIIEHKLAKSSLYPLKRNYRSSDEDKLELMDMAIVFWNLPLYDELDLNESIANSGLNTIIHINLLDFDKVDEMYIEDLEDLPGCCRSYFQTDFFPVTYSKRADLLNESDHN</sequence>
<dbReference type="EMBL" id="OU963869">
    <property type="protein sequence ID" value="CAH0394475.1"/>
    <property type="molecule type" value="Genomic_DNA"/>
</dbReference>
<reference evidence="1" key="1">
    <citation type="submission" date="2021-12" db="EMBL/GenBank/DDBJ databases">
        <authorList>
            <person name="King R."/>
        </authorList>
    </citation>
    <scope>NUCLEOTIDE SEQUENCE</scope>
</reference>
<keyword evidence="2" id="KW-1185">Reference proteome</keyword>
<proteinExistence type="predicted"/>
<dbReference type="AlphaFoldDB" id="A0A9P0ANR2"/>
<evidence type="ECO:0000313" key="1">
    <source>
        <dbReference type="EMBL" id="CAH0394475.1"/>
    </source>
</evidence>
<name>A0A9P0ANR2_BEMTA</name>